<keyword evidence="3" id="KW-1185">Reference proteome</keyword>
<comment type="caution">
    <text evidence="2">The sequence shown here is derived from an EMBL/GenBank/DDBJ whole genome shotgun (WGS) entry which is preliminary data.</text>
</comment>
<evidence type="ECO:0000313" key="3">
    <source>
        <dbReference type="Proteomes" id="UP000660862"/>
    </source>
</evidence>
<accession>A0A917I0G2</accession>
<dbReference type="EMBL" id="BMER01000005">
    <property type="protein sequence ID" value="GGG99738.1"/>
    <property type="molecule type" value="Genomic_DNA"/>
</dbReference>
<dbReference type="AlphaFoldDB" id="A0A917I0G2"/>
<reference evidence="2" key="2">
    <citation type="submission" date="2020-09" db="EMBL/GenBank/DDBJ databases">
        <authorList>
            <person name="Sun Q."/>
            <person name="Zhou Y."/>
        </authorList>
    </citation>
    <scope>NUCLEOTIDE SEQUENCE</scope>
    <source>
        <strain evidence="2">CGMCC 1.12195</strain>
    </source>
</reference>
<evidence type="ECO:0000259" key="1">
    <source>
        <dbReference type="Pfam" id="PF01713"/>
    </source>
</evidence>
<sequence>MAVVQEVDLHLRAFMRNTSGLSGEDMVRLSIERMHAALDKAIADGRQEIRFIHGHGTGALRERVYHELRVYEQKGLIESFEPSFFNPGMVNVIIRY</sequence>
<organism evidence="2 3">
    <name type="scientific">Parapedobacter pyrenivorans</name>
    <dbReference type="NCBI Taxonomy" id="1305674"/>
    <lineage>
        <taxon>Bacteria</taxon>
        <taxon>Pseudomonadati</taxon>
        <taxon>Bacteroidota</taxon>
        <taxon>Sphingobacteriia</taxon>
        <taxon>Sphingobacteriales</taxon>
        <taxon>Sphingobacteriaceae</taxon>
        <taxon>Parapedobacter</taxon>
    </lineage>
</organism>
<dbReference type="InterPro" id="IPR002625">
    <property type="entry name" value="Smr_dom"/>
</dbReference>
<evidence type="ECO:0000313" key="2">
    <source>
        <dbReference type="EMBL" id="GGG99738.1"/>
    </source>
</evidence>
<dbReference type="InterPro" id="IPR036063">
    <property type="entry name" value="Smr_dom_sf"/>
</dbReference>
<dbReference type="Proteomes" id="UP000660862">
    <property type="component" value="Unassembled WGS sequence"/>
</dbReference>
<feature type="domain" description="Smr" evidence="1">
    <location>
        <begin position="32"/>
        <end position="92"/>
    </location>
</feature>
<protein>
    <recommendedName>
        <fullName evidence="1">Smr domain-containing protein</fullName>
    </recommendedName>
</protein>
<dbReference type="Pfam" id="PF01713">
    <property type="entry name" value="Smr"/>
    <property type="match status" value="1"/>
</dbReference>
<dbReference type="Gene3D" id="3.30.1370.110">
    <property type="match status" value="1"/>
</dbReference>
<reference evidence="2" key="1">
    <citation type="journal article" date="2014" name="Int. J. Syst. Evol. Microbiol.">
        <title>Complete genome sequence of Corynebacterium casei LMG S-19264T (=DSM 44701T), isolated from a smear-ripened cheese.</title>
        <authorList>
            <consortium name="US DOE Joint Genome Institute (JGI-PGF)"/>
            <person name="Walter F."/>
            <person name="Albersmeier A."/>
            <person name="Kalinowski J."/>
            <person name="Ruckert C."/>
        </authorList>
    </citation>
    <scope>NUCLEOTIDE SEQUENCE</scope>
    <source>
        <strain evidence="2">CGMCC 1.12195</strain>
    </source>
</reference>
<name>A0A917I0G2_9SPHI</name>
<proteinExistence type="predicted"/>
<gene>
    <name evidence="2" type="ORF">GCM10007415_39480</name>
</gene>
<dbReference type="RefSeq" id="WP_188507822.1">
    <property type="nucleotide sequence ID" value="NZ_BMER01000005.1"/>
</dbReference>